<dbReference type="Gene3D" id="2.160.20.110">
    <property type="match status" value="1"/>
</dbReference>
<dbReference type="InterPro" id="IPR026444">
    <property type="entry name" value="Secre_tail"/>
</dbReference>
<feature type="domain" description="Fibronectin type-III" evidence="3">
    <location>
        <begin position="385"/>
        <end position="477"/>
    </location>
</feature>
<dbReference type="PANTHER" id="PTHR46708:SF2">
    <property type="entry name" value="FIBRONECTIN TYPE-III DOMAIN-CONTAINING PROTEIN"/>
    <property type="match status" value="1"/>
</dbReference>
<dbReference type="InterPro" id="IPR036116">
    <property type="entry name" value="FN3_sf"/>
</dbReference>
<feature type="domain" description="Fibronectin type-III" evidence="3">
    <location>
        <begin position="1002"/>
        <end position="1092"/>
    </location>
</feature>
<feature type="domain" description="Fibronectin type-III" evidence="3">
    <location>
        <begin position="1185"/>
        <end position="1276"/>
    </location>
</feature>
<dbReference type="SUPFAM" id="SSF49265">
    <property type="entry name" value="Fibronectin type III"/>
    <property type="match status" value="4"/>
</dbReference>
<accession>A0A7J4XJP1</accession>
<gene>
    <name evidence="4" type="ORF">F3F73_08905</name>
</gene>
<feature type="domain" description="Fibronectin type-III" evidence="3">
    <location>
        <begin position="910"/>
        <end position="1001"/>
    </location>
</feature>
<dbReference type="RefSeq" id="WP_130059237.1">
    <property type="nucleotide sequence ID" value="NZ_JADNPJ010000011.1"/>
</dbReference>
<evidence type="ECO:0000256" key="2">
    <source>
        <dbReference type="SAM" id="SignalP"/>
    </source>
</evidence>
<keyword evidence="1" id="KW-0677">Repeat</keyword>
<dbReference type="InterPro" id="IPR013783">
    <property type="entry name" value="Ig-like_fold"/>
</dbReference>
<dbReference type="Pfam" id="PF18962">
    <property type="entry name" value="Por_Secre_tail"/>
    <property type="match status" value="1"/>
</dbReference>
<feature type="signal peptide" evidence="2">
    <location>
        <begin position="1"/>
        <end position="23"/>
    </location>
</feature>
<dbReference type="PROSITE" id="PS50853">
    <property type="entry name" value="FN3"/>
    <property type="match status" value="6"/>
</dbReference>
<reference evidence="4 5" key="1">
    <citation type="journal article" date="2019" name="Nat. Med.">
        <title>A library of human gut bacterial isolates paired with longitudinal multiomics data enables mechanistic microbiome research.</title>
        <authorList>
            <person name="Poyet M."/>
            <person name="Groussin M."/>
            <person name="Gibbons S.M."/>
            <person name="Avila-Pacheco J."/>
            <person name="Jiang X."/>
            <person name="Kearney S.M."/>
            <person name="Perrotta A.R."/>
            <person name="Berdy B."/>
            <person name="Zhao S."/>
            <person name="Lieberman T.D."/>
            <person name="Swanson P.K."/>
            <person name="Smith M."/>
            <person name="Roesemann S."/>
            <person name="Alexander J.E."/>
            <person name="Rich S.A."/>
            <person name="Livny J."/>
            <person name="Vlamakis H."/>
            <person name="Clish C."/>
            <person name="Bullock K."/>
            <person name="Deik A."/>
            <person name="Scott J."/>
            <person name="Pierce K.A."/>
            <person name="Xavier R.J."/>
            <person name="Alm E.J."/>
        </authorList>
    </citation>
    <scope>NUCLEOTIDE SEQUENCE [LARGE SCALE GENOMIC DNA]</scope>
    <source>
        <strain evidence="4 5">BIOML-A10</strain>
    </source>
</reference>
<protein>
    <submittedName>
        <fullName evidence="4">T9SS type A sorting domain-containing protein</fullName>
    </submittedName>
</protein>
<sequence>MNKRRLLFVVVSVFLCAFQSIYAGNKDLTNWIDGGKDYGNKYAYDTGWYDATASEYTISTPAEMGAFAVASATDAFEGKTVKLAADLDMSKYGWVSLGAAGFKGTFDGMGHTITAMSYKDESQAKAWGLFHTIDGGTVKNIVITGSTFANEKSGTSCPSVGGIASILKGSGVISNCGFSGTVHLPFDKGADNLAKQNGLVGGLVGVIESGTVVNSYVINNEPTLPASNDTIYGNIAGKSNGTISNCYYLENEIYLGAVNSNQEQGIQEQVQAKAVASFASGEVAYLLNAADGNAGTWGQGESMPVFAGENISAVYKISYPEKQEYGVVNGPEYASAGETVTLTSTVEDGYLIKDLAVTGTKLVNYSTFVMPASDVNVTYSVEAFSSSSIVAFPAEDIKGASFVAKWNKVDGATGYKITVKKEGVVLDAYNALAVGDVTSVIVEGLRQNTTYTYTVQSVKGETTSLASNEIVVTTGEVSAKVVSVDGREVLVAWEVVEGADHYGATITGKSGLVSSVETTDCEYLFRGLDISVTYTLVVVAYNQEGDAITTSLPVAVTTGVDYGTQLTNSTFEAWEKEGDEAEPVGWNSFMSGGGSLAGFTKNVHMEKSEIVRPGSNGSQSVRIWTKAVFGVPANGNLTCGKINSGSMVATDQANHNRTIMEEPEFNQPLNGARPDSLTVWVNFSYSGSTAWTARVAATIHDAYNYADPSATLDSLHAVAKAEMNYPAVSPSGGWQRLSIPFDYELKNFDAFYEKMNNSQYWKDSLKVDKFERPTSADYMLVTFATNSTPGKGTDGDQVLIDDMLLIYKPVLKLTKSVYQPGEKITVDYTLVGTMSPSNIDKKANVVSLELSDATGSFANPKVLTEIVTDKSGQLIADIEEDLMAGNYKVRVVTTNYPMVSEEFCVATGVPAVNVAAATDIEGSAFVANWEVPSVEPTKYLLTVKQGDIIVGEYNDKEVGNVTSYNVEGLTENTTYTYVVKAVYDKVTSGASQAIEVVTVPVIKGAVATDIEENAFVANWEAPVSIQPTNYLLTVKEGDAVVEAYVEKEVGTVLNCKVEGLKKNTVYTYTVKAVYGKNVAKASEPIEVRTLVATTKALAATDIEENAFVANWEVPVSMEPTNYLLTVKEGDEVVEGYKDLNVAAVTSYKVGGLKVNTAYTYTVKAVYGELISKVSNEITVTTLVPAVKALDATEIEENAFVANWTAPDSMEPTQYLLTVKEGDAAVEGYNDLEVGTVVTYKVENLKVNTAYTYTVKAVYGEQVSKESNRVEVTTLVPAVKALAATEINITTFVANWETPASMEPTNYLLTVKEDDAIVEGYNDLEVGIVTSYKVEGLKSNTAYTYTVKAVYNDKLSLASEAIEVTTLKAVGIGNMTANNAISVYPNPAVESLYIDGVTENSKYVIYDISGKAIDEGTLLINKVDVSSLKTGMYFIETESGKTKFIKK</sequence>
<dbReference type="InterPro" id="IPR050991">
    <property type="entry name" value="ECM_Regulatory_Proteins"/>
</dbReference>
<dbReference type="CDD" id="cd00063">
    <property type="entry name" value="FN3"/>
    <property type="match status" value="6"/>
</dbReference>
<proteinExistence type="predicted"/>
<comment type="caution">
    <text evidence="4">The sequence shown here is derived from an EMBL/GenBank/DDBJ whole genome shotgun (WGS) entry which is preliminary data.</text>
</comment>
<dbReference type="NCBIfam" id="TIGR04183">
    <property type="entry name" value="Por_Secre_tail"/>
    <property type="match status" value="1"/>
</dbReference>
<evidence type="ECO:0000259" key="3">
    <source>
        <dbReference type="PROSITE" id="PS50853"/>
    </source>
</evidence>
<evidence type="ECO:0000256" key="1">
    <source>
        <dbReference type="ARBA" id="ARBA00022737"/>
    </source>
</evidence>
<dbReference type="Gene3D" id="2.60.40.10">
    <property type="entry name" value="Immunoglobulins"/>
    <property type="match status" value="7"/>
</dbReference>
<feature type="chain" id="PRO_5029851240" evidence="2">
    <location>
        <begin position="24"/>
        <end position="1446"/>
    </location>
</feature>
<dbReference type="SMART" id="SM00060">
    <property type="entry name" value="FN3"/>
    <property type="match status" value="7"/>
</dbReference>
<dbReference type="PANTHER" id="PTHR46708">
    <property type="entry name" value="TENASCIN"/>
    <property type="match status" value="1"/>
</dbReference>
<keyword evidence="2" id="KW-0732">Signal</keyword>
<name>A0A7J4XJP1_9BACE</name>
<dbReference type="Pfam" id="PF00041">
    <property type="entry name" value="fn3"/>
    <property type="match status" value="6"/>
</dbReference>
<feature type="domain" description="Fibronectin type-III" evidence="3">
    <location>
        <begin position="1277"/>
        <end position="1368"/>
    </location>
</feature>
<feature type="domain" description="Fibronectin type-III" evidence="3">
    <location>
        <begin position="1093"/>
        <end position="1184"/>
    </location>
</feature>
<evidence type="ECO:0000313" key="5">
    <source>
        <dbReference type="Proteomes" id="UP000422221"/>
    </source>
</evidence>
<organism evidence="4 5">
    <name type="scientific">Bacteroides salyersiae</name>
    <dbReference type="NCBI Taxonomy" id="291644"/>
    <lineage>
        <taxon>Bacteria</taxon>
        <taxon>Pseudomonadati</taxon>
        <taxon>Bacteroidota</taxon>
        <taxon>Bacteroidia</taxon>
        <taxon>Bacteroidales</taxon>
        <taxon>Bacteroidaceae</taxon>
        <taxon>Bacteroides</taxon>
    </lineage>
</organism>
<dbReference type="EMBL" id="VWMK01000007">
    <property type="protein sequence ID" value="KAA3766272.1"/>
    <property type="molecule type" value="Genomic_DNA"/>
</dbReference>
<dbReference type="InterPro" id="IPR003961">
    <property type="entry name" value="FN3_dom"/>
</dbReference>
<dbReference type="Proteomes" id="UP000422221">
    <property type="component" value="Unassembled WGS sequence"/>
</dbReference>
<evidence type="ECO:0000313" key="4">
    <source>
        <dbReference type="EMBL" id="KAA3766272.1"/>
    </source>
</evidence>